<dbReference type="Pfam" id="PF03446">
    <property type="entry name" value="NAD_binding_2"/>
    <property type="match status" value="1"/>
</dbReference>
<dbReference type="Gene3D" id="1.10.1040.10">
    <property type="entry name" value="N-(1-d-carboxylethyl)-l-norvaline Dehydrogenase, domain 2"/>
    <property type="match status" value="1"/>
</dbReference>
<protein>
    <recommendedName>
        <fullName evidence="5">3-hydroxyisobutyrate dehydrogenase</fullName>
    </recommendedName>
</protein>
<dbReference type="GO" id="GO:0051287">
    <property type="term" value="F:NAD binding"/>
    <property type="evidence" value="ECO:0007669"/>
    <property type="project" value="InterPro"/>
</dbReference>
<dbReference type="PANTHER" id="PTHR22981">
    <property type="entry name" value="3-HYDROXYISOBUTYRATE DEHYDROGENASE-RELATED"/>
    <property type="match status" value="1"/>
</dbReference>
<keyword evidence="4" id="KW-1185">Reference proteome</keyword>
<dbReference type="InterPro" id="IPR006115">
    <property type="entry name" value="6PGDH_NADP-bd"/>
</dbReference>
<feature type="domain" description="6-phosphogluconate dehydrogenase NADP-binding" evidence="1">
    <location>
        <begin position="33"/>
        <end position="192"/>
    </location>
</feature>
<evidence type="ECO:0008006" key="5">
    <source>
        <dbReference type="Google" id="ProtNLM"/>
    </source>
</evidence>
<reference evidence="3 4" key="1">
    <citation type="submission" date="2024-05" db="EMBL/GenBank/DDBJ databases">
        <authorList>
            <person name="Wallberg A."/>
        </authorList>
    </citation>
    <scope>NUCLEOTIDE SEQUENCE [LARGE SCALE GENOMIC DNA]</scope>
</reference>
<name>A0AAV2RJ57_MEGNR</name>
<dbReference type="GO" id="GO:0050661">
    <property type="term" value="F:NADP binding"/>
    <property type="evidence" value="ECO:0007669"/>
    <property type="project" value="InterPro"/>
</dbReference>
<gene>
    <name evidence="3" type="ORF">MNOR_LOCUS24686</name>
</gene>
<dbReference type="SUPFAM" id="SSF51735">
    <property type="entry name" value="NAD(P)-binding Rossmann-fold domains"/>
    <property type="match status" value="1"/>
</dbReference>
<dbReference type="Proteomes" id="UP001497623">
    <property type="component" value="Unassembled WGS sequence"/>
</dbReference>
<proteinExistence type="predicted"/>
<evidence type="ECO:0000259" key="1">
    <source>
        <dbReference type="Pfam" id="PF03446"/>
    </source>
</evidence>
<dbReference type="GO" id="GO:0006574">
    <property type="term" value="P:L-valine catabolic process"/>
    <property type="evidence" value="ECO:0007669"/>
    <property type="project" value="TreeGrafter"/>
</dbReference>
<dbReference type="InterPro" id="IPR036291">
    <property type="entry name" value="NAD(P)-bd_dom_sf"/>
</dbReference>
<comment type="caution">
    <text evidence="3">The sequence shown here is derived from an EMBL/GenBank/DDBJ whole genome shotgun (WGS) entry which is preliminary data.</text>
</comment>
<dbReference type="AlphaFoldDB" id="A0AAV2RJ57"/>
<dbReference type="Gene3D" id="3.40.50.720">
    <property type="entry name" value="NAD(P)-binding Rossmann-like Domain"/>
    <property type="match status" value="1"/>
</dbReference>
<dbReference type="InterPro" id="IPR013328">
    <property type="entry name" value="6PGD_dom2"/>
</dbReference>
<evidence type="ECO:0000259" key="2">
    <source>
        <dbReference type="Pfam" id="PF14833"/>
    </source>
</evidence>
<dbReference type="GO" id="GO:0008442">
    <property type="term" value="F:3-hydroxyisobutyrate dehydrogenase activity"/>
    <property type="evidence" value="ECO:0007669"/>
    <property type="project" value="TreeGrafter"/>
</dbReference>
<feature type="non-terminal residue" evidence="3">
    <location>
        <position position="349"/>
    </location>
</feature>
<evidence type="ECO:0000313" key="4">
    <source>
        <dbReference type="Proteomes" id="UP001497623"/>
    </source>
</evidence>
<dbReference type="EMBL" id="CAXKWB010022841">
    <property type="protein sequence ID" value="CAL4124664.1"/>
    <property type="molecule type" value="Genomic_DNA"/>
</dbReference>
<dbReference type="InterPro" id="IPR029154">
    <property type="entry name" value="HIBADH-like_NADP-bd"/>
</dbReference>
<organism evidence="3 4">
    <name type="scientific">Meganyctiphanes norvegica</name>
    <name type="common">Northern krill</name>
    <name type="synonym">Thysanopoda norvegica</name>
    <dbReference type="NCBI Taxonomy" id="48144"/>
    <lineage>
        <taxon>Eukaryota</taxon>
        <taxon>Metazoa</taxon>
        <taxon>Ecdysozoa</taxon>
        <taxon>Arthropoda</taxon>
        <taxon>Crustacea</taxon>
        <taxon>Multicrustacea</taxon>
        <taxon>Malacostraca</taxon>
        <taxon>Eumalacostraca</taxon>
        <taxon>Eucarida</taxon>
        <taxon>Euphausiacea</taxon>
        <taxon>Euphausiidae</taxon>
        <taxon>Meganyctiphanes</taxon>
    </lineage>
</organism>
<evidence type="ECO:0000313" key="3">
    <source>
        <dbReference type="EMBL" id="CAL4124664.1"/>
    </source>
</evidence>
<accession>A0AAV2RJ57</accession>
<feature type="domain" description="3-hydroxyisobutyrate dehydrogenase-like NAD-binding" evidence="2">
    <location>
        <begin position="195"/>
        <end position="306"/>
    </location>
</feature>
<dbReference type="SUPFAM" id="SSF48179">
    <property type="entry name" value="6-phosphogluconate dehydrogenase C-terminal domain-like"/>
    <property type="match status" value="1"/>
</dbReference>
<dbReference type="Pfam" id="PF14833">
    <property type="entry name" value="NAD_binding_11"/>
    <property type="match status" value="1"/>
</dbReference>
<dbReference type="PANTHER" id="PTHR22981:SF84">
    <property type="entry name" value="3-HYDROXYISOBUTYRATE DEHYDROGENASE"/>
    <property type="match status" value="1"/>
</dbReference>
<sequence length="349" mass="37708">MQSLRQPGSLGLRRWVSGRHLARGISTVTKDTTIGVVGCGNVGQAVGHNLARSGFKVVAAYDVDKTRMASMPKAMIRVKTAKEVAERADVVVTGLPRPPDVLAAAEGPDGLLAGLGPDKVWIDHSTTDYHQTLKFSKDAEAKGAHVVEAPITGGLEALKKGQMVVHLGGDEAVCNAVMPLLKASYHEMFYVGPIGSAMIVKVVSNMLACVNIIAMGEVLMLAKRAGIDLHKFWDAIRVSAGNSFAWETGGPTIFNGSYDPGFTMGLLCKDLQLGYDMAKDHRVPMDLHQLVLSIYRRGQYQFGDEAGCYIPPKCLEEAMGESLNIPGFEKWVYDNEINNQSIAVKHSNI</sequence>
<dbReference type="InterPro" id="IPR008927">
    <property type="entry name" value="6-PGluconate_DH-like_C_sf"/>
</dbReference>
<dbReference type="GO" id="GO:0005739">
    <property type="term" value="C:mitochondrion"/>
    <property type="evidence" value="ECO:0007669"/>
    <property type="project" value="TreeGrafter"/>
</dbReference>